<evidence type="ECO:0000256" key="1">
    <source>
        <dbReference type="SAM" id="MobiDB-lite"/>
    </source>
</evidence>
<reference evidence="2 3" key="1">
    <citation type="journal article" date="2014" name="Nat. Commun.">
        <title>Klebsormidium flaccidum genome reveals primary factors for plant terrestrial adaptation.</title>
        <authorList>
            <person name="Hori K."/>
            <person name="Maruyama F."/>
            <person name="Fujisawa T."/>
            <person name="Togashi T."/>
            <person name="Yamamoto N."/>
            <person name="Seo M."/>
            <person name="Sato S."/>
            <person name="Yamada T."/>
            <person name="Mori H."/>
            <person name="Tajima N."/>
            <person name="Moriyama T."/>
            <person name="Ikeuchi M."/>
            <person name="Watanabe M."/>
            <person name="Wada H."/>
            <person name="Kobayashi K."/>
            <person name="Saito M."/>
            <person name="Masuda T."/>
            <person name="Sasaki-Sekimoto Y."/>
            <person name="Mashiguchi K."/>
            <person name="Awai K."/>
            <person name="Shimojima M."/>
            <person name="Masuda S."/>
            <person name="Iwai M."/>
            <person name="Nobusawa T."/>
            <person name="Narise T."/>
            <person name="Kondo S."/>
            <person name="Saito H."/>
            <person name="Sato R."/>
            <person name="Murakawa M."/>
            <person name="Ihara Y."/>
            <person name="Oshima-Yamada Y."/>
            <person name="Ohtaka K."/>
            <person name="Satoh M."/>
            <person name="Sonobe K."/>
            <person name="Ishii M."/>
            <person name="Ohtani R."/>
            <person name="Kanamori-Sato M."/>
            <person name="Honoki R."/>
            <person name="Miyazaki D."/>
            <person name="Mochizuki H."/>
            <person name="Umetsu J."/>
            <person name="Higashi K."/>
            <person name="Shibata D."/>
            <person name="Kamiya Y."/>
            <person name="Sato N."/>
            <person name="Nakamura Y."/>
            <person name="Tabata S."/>
            <person name="Ida S."/>
            <person name="Kurokawa K."/>
            <person name="Ohta H."/>
        </authorList>
    </citation>
    <scope>NUCLEOTIDE SEQUENCE [LARGE SCALE GENOMIC DNA]</scope>
    <source>
        <strain evidence="2 3">NIES-2285</strain>
    </source>
</reference>
<evidence type="ECO:0000313" key="2">
    <source>
        <dbReference type="EMBL" id="GAQ93309.1"/>
    </source>
</evidence>
<feature type="region of interest" description="Disordered" evidence="1">
    <location>
        <begin position="1"/>
        <end position="57"/>
    </location>
</feature>
<dbReference type="AlphaFoldDB" id="A0A1Y1IUL6"/>
<feature type="compositionally biased region" description="Acidic residues" evidence="1">
    <location>
        <begin position="18"/>
        <end position="28"/>
    </location>
</feature>
<feature type="non-terminal residue" evidence="2">
    <location>
        <position position="1"/>
    </location>
</feature>
<proteinExistence type="predicted"/>
<dbReference type="EMBL" id="DF238382">
    <property type="protein sequence ID" value="GAQ93309.1"/>
    <property type="molecule type" value="Genomic_DNA"/>
</dbReference>
<dbReference type="Proteomes" id="UP000054558">
    <property type="component" value="Unassembled WGS sequence"/>
</dbReference>
<sequence length="215" mass="24169">RRNRTDVISAAPDPEPPSSEDDDLDADSDSSRSGSEGRTEPESGEELDPLRDPLAEPGTLDIRAWERLALGVQPRIQGQIPEASQRLRVRSVLQTLKQNEGEPTEAEAETLARDLHNIATEIPVADEFVAGNFARNRAAWEEMLRGNNSRAARRVRSWLRQGFKPTFARADSAKPQKRKVVEGMLRKQYPNAEAEAFLTGDRPHRASFKNHRSFY</sequence>
<accession>A0A1Y1IUL6</accession>
<organism evidence="2 3">
    <name type="scientific">Klebsormidium nitens</name>
    <name type="common">Green alga</name>
    <name type="synonym">Ulothrix nitens</name>
    <dbReference type="NCBI Taxonomy" id="105231"/>
    <lineage>
        <taxon>Eukaryota</taxon>
        <taxon>Viridiplantae</taxon>
        <taxon>Streptophyta</taxon>
        <taxon>Klebsormidiophyceae</taxon>
        <taxon>Klebsormidiales</taxon>
        <taxon>Klebsormidiaceae</taxon>
        <taxon>Klebsormidium</taxon>
    </lineage>
</organism>
<protein>
    <submittedName>
        <fullName evidence="2">Uncharacterized protein</fullName>
    </submittedName>
</protein>
<gene>
    <name evidence="2" type="ORF">KFL_014330010</name>
</gene>
<keyword evidence="3" id="KW-1185">Reference proteome</keyword>
<evidence type="ECO:0000313" key="3">
    <source>
        <dbReference type="Proteomes" id="UP000054558"/>
    </source>
</evidence>
<name>A0A1Y1IUL6_KLENI</name>
<dbReference type="OMA" id="WEEMLRG"/>